<keyword evidence="2" id="KW-0547">Nucleotide-binding</keyword>
<dbReference type="WBParaSite" id="GPLIN_001237300">
    <property type="protein sequence ID" value="GPLIN_001237300"/>
    <property type="gene ID" value="GPLIN_001237300"/>
</dbReference>
<accession>A0A183CHL7</accession>
<dbReference type="Pfam" id="PF00012">
    <property type="entry name" value="HSP70"/>
    <property type="match status" value="1"/>
</dbReference>
<keyword evidence="4" id="KW-1185">Reference proteome</keyword>
<dbReference type="GO" id="GO:0140662">
    <property type="term" value="F:ATP-dependent protein folding chaperone"/>
    <property type="evidence" value="ECO:0007669"/>
    <property type="project" value="InterPro"/>
</dbReference>
<evidence type="ECO:0000256" key="1">
    <source>
        <dbReference type="ARBA" id="ARBA00007381"/>
    </source>
</evidence>
<dbReference type="Proteomes" id="UP000050741">
    <property type="component" value="Unassembled WGS sequence"/>
</dbReference>
<dbReference type="GO" id="GO:0006950">
    <property type="term" value="P:response to stress"/>
    <property type="evidence" value="ECO:0007669"/>
    <property type="project" value="UniProtKB-ARBA"/>
</dbReference>
<reference evidence="4" key="1">
    <citation type="submission" date="2013-12" db="EMBL/GenBank/DDBJ databases">
        <authorList>
            <person name="Aslett M."/>
        </authorList>
    </citation>
    <scope>NUCLEOTIDE SEQUENCE [LARGE SCALE GENOMIC DNA]</scope>
    <source>
        <strain evidence="4">Lindley</strain>
    </source>
</reference>
<proteinExistence type="inferred from homology"/>
<dbReference type="InterPro" id="IPR013126">
    <property type="entry name" value="Hsp_70_fam"/>
</dbReference>
<dbReference type="GO" id="GO:0005524">
    <property type="term" value="F:ATP binding"/>
    <property type="evidence" value="ECO:0007669"/>
    <property type="project" value="UniProtKB-KW"/>
</dbReference>
<dbReference type="Gene3D" id="3.30.420.40">
    <property type="match status" value="2"/>
</dbReference>
<dbReference type="SUPFAM" id="SSF53067">
    <property type="entry name" value="Actin-like ATPase domain"/>
    <property type="match status" value="2"/>
</dbReference>
<dbReference type="FunFam" id="3.30.30.30:FF:000001">
    <property type="entry name" value="heat shock 70 kDa protein-like"/>
    <property type="match status" value="1"/>
</dbReference>
<keyword evidence="3" id="KW-0067">ATP-binding</keyword>
<protein>
    <submittedName>
        <fullName evidence="5">Heat shock protein</fullName>
    </submittedName>
</protein>
<evidence type="ECO:0000313" key="4">
    <source>
        <dbReference type="Proteomes" id="UP000050741"/>
    </source>
</evidence>
<evidence type="ECO:0000313" key="5">
    <source>
        <dbReference type="WBParaSite" id="GPLIN_001237300"/>
    </source>
</evidence>
<dbReference type="PRINTS" id="PR00301">
    <property type="entry name" value="HEATSHOCK70"/>
</dbReference>
<sequence length="203" mass="22507">MRLKVQPPSPTVEDVLGLLSVQIVVMDAYRNTWKQEMGMNPSNTVFDAKRLIGRSFDDAAVQSDILRWPFKVVKAGDGRPKVQFKMEGEDKTFFPEAISPMVLAKMKETTEAFLRLTMKNAVVTVPAYFNDSQRQLTRYAVLDAGLNVLSIIDESEAAAIAYGLDRKGQGERHVLIFHLGGGTFDVSILTIKDGIVEVKSRAG</sequence>
<dbReference type="Gene3D" id="3.30.30.30">
    <property type="match status" value="1"/>
</dbReference>
<dbReference type="PANTHER" id="PTHR19375">
    <property type="entry name" value="HEAT SHOCK PROTEIN 70KDA"/>
    <property type="match status" value="1"/>
</dbReference>
<reference evidence="4" key="2">
    <citation type="submission" date="2014-05" db="EMBL/GenBank/DDBJ databases">
        <title>The genome and life-stage specific transcriptomes of Globodera pallida elucidate key aspects of plant parasitism by a cyst nematode.</title>
        <authorList>
            <person name="Cotton J.A."/>
            <person name="Lilley C.J."/>
            <person name="Jones L.M."/>
            <person name="Kikuchi T."/>
            <person name="Reid A.J."/>
            <person name="Thorpe P."/>
            <person name="Tsai I.J."/>
            <person name="Beasley H."/>
            <person name="Blok V."/>
            <person name="Cock P.J.A."/>
            <person name="Van den Akker S.E."/>
            <person name="Holroyd N."/>
            <person name="Hunt M."/>
            <person name="Mantelin S."/>
            <person name="Naghra H."/>
            <person name="Pain A."/>
            <person name="Palomares-Rius J.E."/>
            <person name="Zarowiecki M."/>
            <person name="Berriman M."/>
            <person name="Jones J.T."/>
            <person name="Urwin P.E."/>
        </authorList>
    </citation>
    <scope>NUCLEOTIDE SEQUENCE [LARGE SCALE GENOMIC DNA]</scope>
    <source>
        <strain evidence="4">Lindley</strain>
    </source>
</reference>
<evidence type="ECO:0000256" key="3">
    <source>
        <dbReference type="ARBA" id="ARBA00022840"/>
    </source>
</evidence>
<comment type="similarity">
    <text evidence="1">Belongs to the heat shock protein 70 family.</text>
</comment>
<organism evidence="4 5">
    <name type="scientific">Globodera pallida</name>
    <name type="common">Potato cyst nematode worm</name>
    <name type="synonym">Heterodera pallida</name>
    <dbReference type="NCBI Taxonomy" id="36090"/>
    <lineage>
        <taxon>Eukaryota</taxon>
        <taxon>Metazoa</taxon>
        <taxon>Ecdysozoa</taxon>
        <taxon>Nematoda</taxon>
        <taxon>Chromadorea</taxon>
        <taxon>Rhabditida</taxon>
        <taxon>Tylenchina</taxon>
        <taxon>Tylenchomorpha</taxon>
        <taxon>Tylenchoidea</taxon>
        <taxon>Heteroderidae</taxon>
        <taxon>Heteroderinae</taxon>
        <taxon>Globodera</taxon>
    </lineage>
</organism>
<dbReference type="InterPro" id="IPR043129">
    <property type="entry name" value="ATPase_NBD"/>
</dbReference>
<evidence type="ECO:0000256" key="2">
    <source>
        <dbReference type="ARBA" id="ARBA00022741"/>
    </source>
</evidence>
<name>A0A183CHL7_GLOPA</name>
<dbReference type="AlphaFoldDB" id="A0A183CHL7"/>
<reference evidence="5" key="3">
    <citation type="submission" date="2016-06" db="UniProtKB">
        <authorList>
            <consortium name="WormBaseParasite"/>
        </authorList>
    </citation>
    <scope>IDENTIFICATION</scope>
</reference>